<name>A0A4S8KN24_DENBC</name>
<organism evidence="1 2">
    <name type="scientific">Dendrothele bispora (strain CBS 962.96)</name>
    <dbReference type="NCBI Taxonomy" id="1314807"/>
    <lineage>
        <taxon>Eukaryota</taxon>
        <taxon>Fungi</taxon>
        <taxon>Dikarya</taxon>
        <taxon>Basidiomycota</taxon>
        <taxon>Agaricomycotina</taxon>
        <taxon>Agaricomycetes</taxon>
        <taxon>Agaricomycetidae</taxon>
        <taxon>Agaricales</taxon>
        <taxon>Agaricales incertae sedis</taxon>
        <taxon>Dendrothele</taxon>
    </lineage>
</organism>
<accession>A0A4S8KN24</accession>
<reference evidence="1 2" key="1">
    <citation type="journal article" date="2019" name="Nat. Ecol. Evol.">
        <title>Megaphylogeny resolves global patterns of mushroom evolution.</title>
        <authorList>
            <person name="Varga T."/>
            <person name="Krizsan K."/>
            <person name="Foldi C."/>
            <person name="Dima B."/>
            <person name="Sanchez-Garcia M."/>
            <person name="Sanchez-Ramirez S."/>
            <person name="Szollosi G.J."/>
            <person name="Szarkandi J.G."/>
            <person name="Papp V."/>
            <person name="Albert L."/>
            <person name="Andreopoulos W."/>
            <person name="Angelini C."/>
            <person name="Antonin V."/>
            <person name="Barry K.W."/>
            <person name="Bougher N.L."/>
            <person name="Buchanan P."/>
            <person name="Buyck B."/>
            <person name="Bense V."/>
            <person name="Catcheside P."/>
            <person name="Chovatia M."/>
            <person name="Cooper J."/>
            <person name="Damon W."/>
            <person name="Desjardin D."/>
            <person name="Finy P."/>
            <person name="Geml J."/>
            <person name="Haridas S."/>
            <person name="Hughes K."/>
            <person name="Justo A."/>
            <person name="Karasinski D."/>
            <person name="Kautmanova I."/>
            <person name="Kiss B."/>
            <person name="Kocsube S."/>
            <person name="Kotiranta H."/>
            <person name="LaButti K.M."/>
            <person name="Lechner B.E."/>
            <person name="Liimatainen K."/>
            <person name="Lipzen A."/>
            <person name="Lukacs Z."/>
            <person name="Mihaltcheva S."/>
            <person name="Morgado L.N."/>
            <person name="Niskanen T."/>
            <person name="Noordeloos M.E."/>
            <person name="Ohm R.A."/>
            <person name="Ortiz-Santana B."/>
            <person name="Ovrebo C."/>
            <person name="Racz N."/>
            <person name="Riley R."/>
            <person name="Savchenko A."/>
            <person name="Shiryaev A."/>
            <person name="Soop K."/>
            <person name="Spirin V."/>
            <person name="Szebenyi C."/>
            <person name="Tomsovsky M."/>
            <person name="Tulloss R.E."/>
            <person name="Uehling J."/>
            <person name="Grigoriev I.V."/>
            <person name="Vagvolgyi C."/>
            <person name="Papp T."/>
            <person name="Martin F.M."/>
            <person name="Miettinen O."/>
            <person name="Hibbett D.S."/>
            <person name="Nagy L.G."/>
        </authorList>
    </citation>
    <scope>NUCLEOTIDE SEQUENCE [LARGE SCALE GENOMIC DNA]</scope>
    <source>
        <strain evidence="1 2">CBS 962.96</strain>
    </source>
</reference>
<evidence type="ECO:0000313" key="2">
    <source>
        <dbReference type="Proteomes" id="UP000297245"/>
    </source>
</evidence>
<sequence length="73" mass="8156">MRSIRAIKKSVRFEQDRPPYTKVAVTKRVAPLTPSLLAGRALAHLETPFLFRTGLRKLGKFRAAAALPLENPD</sequence>
<dbReference type="EMBL" id="ML180605">
    <property type="protein sequence ID" value="THU77002.1"/>
    <property type="molecule type" value="Genomic_DNA"/>
</dbReference>
<evidence type="ECO:0000313" key="1">
    <source>
        <dbReference type="EMBL" id="THU77002.1"/>
    </source>
</evidence>
<keyword evidence="2" id="KW-1185">Reference proteome</keyword>
<protein>
    <submittedName>
        <fullName evidence="1">Uncharacterized protein</fullName>
    </submittedName>
</protein>
<dbReference type="Proteomes" id="UP000297245">
    <property type="component" value="Unassembled WGS sequence"/>
</dbReference>
<dbReference type="AlphaFoldDB" id="A0A4S8KN24"/>
<gene>
    <name evidence="1" type="ORF">K435DRAFT_878434</name>
</gene>
<proteinExistence type="predicted"/>